<dbReference type="eggNOG" id="ENOG502Z80K">
    <property type="taxonomic scope" value="Bacteria"/>
</dbReference>
<dbReference type="EMBL" id="JNFF01000074">
    <property type="protein sequence ID" value="KEQ29349.1"/>
    <property type="molecule type" value="Genomic_DNA"/>
</dbReference>
<dbReference type="AlphaFoldDB" id="A0A081PF76"/>
<proteinExistence type="predicted"/>
<gene>
    <name evidence="1" type="ORF">N180_07325</name>
</gene>
<evidence type="ECO:0000313" key="1">
    <source>
        <dbReference type="EMBL" id="KEQ29349.1"/>
    </source>
</evidence>
<dbReference type="OrthoDB" id="814802at2"/>
<protein>
    <recommendedName>
        <fullName evidence="3">AsmA-like C-terminal domain-containing protein</fullName>
    </recommendedName>
</protein>
<organism evidence="1 2">
    <name type="scientific">Pedobacter antarcticus 4BY</name>
    <dbReference type="NCBI Taxonomy" id="1358423"/>
    <lineage>
        <taxon>Bacteria</taxon>
        <taxon>Pseudomonadati</taxon>
        <taxon>Bacteroidota</taxon>
        <taxon>Sphingobacteriia</taxon>
        <taxon>Sphingobacteriales</taxon>
        <taxon>Sphingobacteriaceae</taxon>
        <taxon>Pedobacter</taxon>
    </lineage>
</organism>
<name>A0A081PF76_9SPHI</name>
<reference evidence="1 2" key="1">
    <citation type="journal article" date="1992" name="Int. J. Syst. Bacteriol.">
        <title>Sphingobacterium antarcticus sp. nov. a Psychrotrophic Bacterium from the Soils of Schirmacher Oasis, Antarctica.</title>
        <authorList>
            <person name="Shivaji S."/>
            <person name="Ray M.K."/>
            <person name="Rao N.S."/>
            <person name="Saiserr L."/>
            <person name="Jagannadham M.V."/>
            <person name="Kumar G.S."/>
            <person name="Reddy G."/>
            <person name="Bhargava P.M."/>
        </authorList>
    </citation>
    <scope>NUCLEOTIDE SEQUENCE [LARGE SCALE GENOMIC DNA]</scope>
    <source>
        <strain evidence="1 2">4BY</strain>
    </source>
</reference>
<evidence type="ECO:0000313" key="2">
    <source>
        <dbReference type="Proteomes" id="UP000028007"/>
    </source>
</evidence>
<keyword evidence="2" id="KW-1185">Reference proteome</keyword>
<evidence type="ECO:0008006" key="3">
    <source>
        <dbReference type="Google" id="ProtNLM"/>
    </source>
</evidence>
<comment type="caution">
    <text evidence="1">The sequence shown here is derived from an EMBL/GenBank/DDBJ whole genome shotgun (WGS) entry which is preliminary data.</text>
</comment>
<accession>A0A081PF76</accession>
<dbReference type="RefSeq" id="WP_037442353.1">
    <property type="nucleotide sequence ID" value="NZ_JNFF01000074.1"/>
</dbReference>
<sequence length="594" mass="67859">MNEKSRKTISLIKWIVITLFLLFALADAASWLLAARMRPAITRELKDLVLNSTDSLYSVKFSRVNTNFLFGNASVSDVEIIPDTVIYNKLVRLQRAPNNTYAVTVKKLTIRNFHPYQLWKGQRLRVDQLLFEHPKVVMTNKQLEFNEDRLPRPYKSPYAYISQFLKEISVQSIDLKDISFSYVNKNGDVPVTDSLNKLNISLKDWLIDAGSATDPGRFYLLKDVWINLSDYKYATPDSLYHIELNELSFRSSTGKLNVRKFGVIPRYGEMEFARVSGFAKDRFSILLNDIDLKGIDLPLYVRKQELLANEMNISNGYVSVFNNNELPSRGTVRMGKFPHQLLQSVKGLVTIHKLTLANLDLSYAEYDRESKMKGKITFENTSGTLLNVTNEAKAKAKNPVMQANLRSDMMGQGRLIVDFRFDLLSEKGAFSYKGELGHLDGPLLNRITKPLGMLQVKSGVVRKLSFDIAADENQAKGKLNFAYNDLSVTLLKKVEGKDWLVKQGLISMLANAMVINADNPDSKGNFITAKVDYKRNPTHSFFSFIWQSLFQGIKYTVGLSPQKQAEINKKIQQFEKLKTDRELRRQARERRKRG</sequence>
<dbReference type="Proteomes" id="UP000028007">
    <property type="component" value="Unassembled WGS sequence"/>
</dbReference>